<dbReference type="Pfam" id="PF06386">
    <property type="entry name" value="GvpL_GvpF"/>
    <property type="match status" value="1"/>
</dbReference>
<reference evidence="4 5" key="1">
    <citation type="journal article" date="2016" name="Nat. Commun.">
        <title>Thousands of microbial genomes shed light on interconnected biogeochemical processes in an aquifer system.</title>
        <authorList>
            <person name="Anantharaman K."/>
            <person name="Brown C.T."/>
            <person name="Hug L.A."/>
            <person name="Sharon I."/>
            <person name="Castelle C.J."/>
            <person name="Probst A.J."/>
            <person name="Thomas B.C."/>
            <person name="Singh A."/>
            <person name="Wilkins M.J."/>
            <person name="Karaoz U."/>
            <person name="Brodie E.L."/>
            <person name="Williams K.H."/>
            <person name="Hubbard S.S."/>
            <person name="Banfield J.F."/>
        </authorList>
    </citation>
    <scope>NUCLEOTIDE SEQUENCE [LARGE SCALE GENOMIC DNA]</scope>
</reference>
<evidence type="ECO:0000313" key="5">
    <source>
        <dbReference type="Proteomes" id="UP000178323"/>
    </source>
</evidence>
<keyword evidence="1" id="KW-0304">Gas vesicle</keyword>
<protein>
    <recommendedName>
        <fullName evidence="6">Gas vesicle synthesis GvpLGvpF</fullName>
    </recommendedName>
</protein>
<dbReference type="PANTHER" id="PTHR36852">
    <property type="entry name" value="PROTEIN GVPL 2"/>
    <property type="match status" value="1"/>
</dbReference>
<dbReference type="PANTHER" id="PTHR36852:SF1">
    <property type="entry name" value="PROTEIN GVPL 2"/>
    <property type="match status" value="1"/>
</dbReference>
<evidence type="ECO:0000256" key="2">
    <source>
        <dbReference type="ARBA" id="ARBA00035108"/>
    </source>
</evidence>
<evidence type="ECO:0000256" key="1">
    <source>
        <dbReference type="ARBA" id="ARBA00022987"/>
    </source>
</evidence>
<dbReference type="AlphaFoldDB" id="A0A1F5S7U6"/>
<dbReference type="Proteomes" id="UP000178323">
    <property type="component" value="Unassembled WGS sequence"/>
</dbReference>
<accession>A0A1F5S7U6</accession>
<proteinExistence type="inferred from homology"/>
<evidence type="ECO:0000256" key="3">
    <source>
        <dbReference type="ARBA" id="ARBA00035643"/>
    </source>
</evidence>
<comment type="subcellular location">
    <subcellularLocation>
        <location evidence="2">Gas vesicle</location>
    </subcellularLocation>
</comment>
<dbReference type="InterPro" id="IPR009430">
    <property type="entry name" value="GvpL/GvpF"/>
</dbReference>
<sequence>MYCVIKKPRFFDLDIDGVGGGKIHLINHKRLAIVASDSVMADYPITRENTIAHQQIIEEVMQKYSPVLPISFGTVAENDFLIHEKILQAKQSELLNALREIDGKIELNLKAVWIDMPAILKKISAENSELCQLKKSFNGKTLCRDEAIEIGKIVADCILTRKERIRNEIFAMLEDIIVDYKDMQLLGDQMIFNLAVLISENKQKEFDRIVHNLDEKYRGENAYFKYIGPNPPFNFVKVPINI</sequence>
<comment type="caution">
    <text evidence="4">The sequence shown here is derived from an EMBL/GenBank/DDBJ whole genome shotgun (WGS) entry which is preliminary data.</text>
</comment>
<organism evidence="4 5">
    <name type="scientific">Candidatus Falkowbacteria bacterium RBG_13_39_14</name>
    <dbReference type="NCBI Taxonomy" id="1797985"/>
    <lineage>
        <taxon>Bacteria</taxon>
        <taxon>Candidatus Falkowiibacteriota</taxon>
    </lineage>
</organism>
<dbReference type="GO" id="GO:0031411">
    <property type="term" value="C:gas vesicle"/>
    <property type="evidence" value="ECO:0007669"/>
    <property type="project" value="UniProtKB-SubCell"/>
</dbReference>
<evidence type="ECO:0000313" key="4">
    <source>
        <dbReference type="EMBL" id="OGF22493.1"/>
    </source>
</evidence>
<name>A0A1F5S7U6_9BACT</name>
<dbReference type="STRING" id="1797985.A2Y83_05480"/>
<dbReference type="EMBL" id="MFFS01000024">
    <property type="protein sequence ID" value="OGF22493.1"/>
    <property type="molecule type" value="Genomic_DNA"/>
</dbReference>
<evidence type="ECO:0008006" key="6">
    <source>
        <dbReference type="Google" id="ProtNLM"/>
    </source>
</evidence>
<gene>
    <name evidence="4" type="ORF">A2Y83_05480</name>
</gene>
<dbReference type="GO" id="GO:0031412">
    <property type="term" value="P:gas vesicle organization"/>
    <property type="evidence" value="ECO:0007669"/>
    <property type="project" value="InterPro"/>
</dbReference>
<comment type="similarity">
    <text evidence="3">Belongs to the gas vesicle GvpF/GvpL family.</text>
</comment>